<organism evidence="16 17">
    <name type="scientific">Rhynchospora breviuscula</name>
    <dbReference type="NCBI Taxonomy" id="2022672"/>
    <lineage>
        <taxon>Eukaryota</taxon>
        <taxon>Viridiplantae</taxon>
        <taxon>Streptophyta</taxon>
        <taxon>Embryophyta</taxon>
        <taxon>Tracheophyta</taxon>
        <taxon>Spermatophyta</taxon>
        <taxon>Magnoliopsida</taxon>
        <taxon>Liliopsida</taxon>
        <taxon>Poales</taxon>
        <taxon>Cyperaceae</taxon>
        <taxon>Cyperoideae</taxon>
        <taxon>Rhynchosporeae</taxon>
        <taxon>Rhynchospora</taxon>
    </lineage>
</organism>
<evidence type="ECO:0000256" key="11">
    <source>
        <dbReference type="ARBA" id="ARBA00071221"/>
    </source>
</evidence>
<evidence type="ECO:0000313" key="17">
    <source>
        <dbReference type="Proteomes" id="UP001151287"/>
    </source>
</evidence>
<dbReference type="CDD" id="cd00167">
    <property type="entry name" value="SANT"/>
    <property type="match status" value="2"/>
</dbReference>
<evidence type="ECO:0000256" key="4">
    <source>
        <dbReference type="ARBA" id="ARBA00022782"/>
    </source>
</evidence>
<dbReference type="GO" id="GO:0003677">
    <property type="term" value="F:DNA binding"/>
    <property type="evidence" value="ECO:0007669"/>
    <property type="project" value="UniProtKB-KW"/>
</dbReference>
<feature type="domain" description="Myb-like" evidence="14">
    <location>
        <begin position="99"/>
        <end position="149"/>
    </location>
</feature>
<evidence type="ECO:0000256" key="3">
    <source>
        <dbReference type="ARBA" id="ARBA00022737"/>
    </source>
</evidence>
<dbReference type="Gene3D" id="1.10.10.60">
    <property type="entry name" value="Homeodomain-like"/>
    <property type="match status" value="2"/>
</dbReference>
<dbReference type="Proteomes" id="UP001151287">
    <property type="component" value="Unassembled WGS sequence"/>
</dbReference>
<name>A0A9Q0HGY0_9POAL</name>
<dbReference type="PANTHER" id="PTHR47995">
    <property type="entry name" value="TRANSCRIPTION FACTOR MYB33-RELATED"/>
    <property type="match status" value="1"/>
</dbReference>
<keyword evidence="5" id="KW-0805">Transcription regulation</keyword>
<evidence type="ECO:0000259" key="15">
    <source>
        <dbReference type="PROSITE" id="PS51294"/>
    </source>
</evidence>
<keyword evidence="17" id="KW-1185">Reference proteome</keyword>
<protein>
    <recommendedName>
        <fullName evidence="11">Transcription factor GAMYB</fullName>
    </recommendedName>
    <alternativeName>
        <fullName evidence="12">OsGAMyb</fullName>
    </alternativeName>
</protein>
<dbReference type="OrthoDB" id="2143914at2759"/>
<dbReference type="AlphaFoldDB" id="A0A9Q0HGY0"/>
<dbReference type="PANTHER" id="PTHR47995:SF18">
    <property type="entry name" value="TRANSCRIPTION FACTOR MYB65"/>
    <property type="match status" value="1"/>
</dbReference>
<keyword evidence="7" id="KW-0238">DNA-binding</keyword>
<dbReference type="GO" id="GO:0009908">
    <property type="term" value="P:flower development"/>
    <property type="evidence" value="ECO:0007669"/>
    <property type="project" value="UniProtKB-KW"/>
</dbReference>
<dbReference type="PROSITE" id="PS51294">
    <property type="entry name" value="HTH_MYB"/>
    <property type="match status" value="2"/>
</dbReference>
<keyword evidence="4" id="KW-0221">Differentiation</keyword>
<feature type="compositionally biased region" description="Basic and acidic residues" evidence="13">
    <location>
        <begin position="1"/>
        <end position="10"/>
    </location>
</feature>
<comment type="subcellular location">
    <subcellularLocation>
        <location evidence="1">Nucleus</location>
    </subcellularLocation>
</comment>
<reference evidence="16" key="1">
    <citation type="journal article" date="2022" name="Cell">
        <title>Repeat-based holocentromeres influence genome architecture and karyotype evolution.</title>
        <authorList>
            <person name="Hofstatter P.G."/>
            <person name="Thangavel G."/>
            <person name="Lux T."/>
            <person name="Neumann P."/>
            <person name="Vondrak T."/>
            <person name="Novak P."/>
            <person name="Zhang M."/>
            <person name="Costa L."/>
            <person name="Castellani M."/>
            <person name="Scott A."/>
            <person name="Toegelov H."/>
            <person name="Fuchs J."/>
            <person name="Mata-Sucre Y."/>
            <person name="Dias Y."/>
            <person name="Vanzela A.L.L."/>
            <person name="Huettel B."/>
            <person name="Almeida C.C.S."/>
            <person name="Simkova H."/>
            <person name="Souza G."/>
            <person name="Pedrosa-Harand A."/>
            <person name="Macas J."/>
            <person name="Mayer K.F.X."/>
            <person name="Houben A."/>
            <person name="Marques A."/>
        </authorList>
    </citation>
    <scope>NUCLEOTIDE SEQUENCE</scope>
    <source>
        <strain evidence="16">RhyBre1mFocal</strain>
    </source>
</reference>
<evidence type="ECO:0000256" key="9">
    <source>
        <dbReference type="ARBA" id="ARBA00023163"/>
    </source>
</evidence>
<evidence type="ECO:0000256" key="2">
    <source>
        <dbReference type="ARBA" id="ARBA00022473"/>
    </source>
</evidence>
<keyword evidence="6" id="KW-0287">Flowering</keyword>
<evidence type="ECO:0000259" key="14">
    <source>
        <dbReference type="PROSITE" id="PS50090"/>
    </source>
</evidence>
<keyword evidence="8" id="KW-0010">Activator</keyword>
<evidence type="ECO:0000256" key="12">
    <source>
        <dbReference type="ARBA" id="ARBA00078675"/>
    </source>
</evidence>
<evidence type="ECO:0000256" key="7">
    <source>
        <dbReference type="ARBA" id="ARBA00023125"/>
    </source>
</evidence>
<dbReference type="PROSITE" id="PS50090">
    <property type="entry name" value="MYB_LIKE"/>
    <property type="match status" value="2"/>
</dbReference>
<dbReference type="GO" id="GO:0009555">
    <property type="term" value="P:pollen development"/>
    <property type="evidence" value="ECO:0007669"/>
    <property type="project" value="UniProtKB-ARBA"/>
</dbReference>
<sequence>MDLTHAKSEGDLGVLLPDSAVNSPSFDEGSSGGGSVAGCGSGSASGMGLKKGPWTSAEDAILVEYVKNHGEGNWNAVQKNTGLARCGKSCRLRWANHLRPNLKKGAFSTEEEKLIIELHAKLGNKWARMAAYLPGRTDNEIKNYWNTRLKRCQRAGIPVYPSNICYQIPAEDQHSLNEYSTTKKRTRDLLEESGFFIPDLTPEPYLSTQEPLSYAANLPDYPTGSIVSPGYGYCNYIYSTSPNQVRRLSLSESPLSAMSEPLNDGPAPLELTDSPENFHKVIEFSSSNRNNSYGTGSHALLNGNNNFSASEPISMAPTKFELPSLQDTETDPITWLDRPVGGHSPTPPHDSLYHSPAMTGTSASSLHSECNLSLQNSGLLDALVHEAQVRNSGCRSGSGLKSSGSSWDLCPENLDRSNEYDSTAAVGDGLLEDLLASKEPDGLDAMLIRAPSPIQEETSPNRETPTQKPDTLLGLDWFRERTAKGKHHSVVTEAISMFLGENICFQPKSVNPSGSNYAFGNTLGLHTFSWNNMAGTCQTSDFP</sequence>
<evidence type="ECO:0000256" key="6">
    <source>
        <dbReference type="ARBA" id="ARBA00023089"/>
    </source>
</evidence>
<feature type="region of interest" description="Disordered" evidence="13">
    <location>
        <begin position="339"/>
        <end position="360"/>
    </location>
</feature>
<evidence type="ECO:0000256" key="8">
    <source>
        <dbReference type="ARBA" id="ARBA00023159"/>
    </source>
</evidence>
<keyword evidence="2" id="KW-0217">Developmental protein</keyword>
<dbReference type="SMART" id="SM00717">
    <property type="entry name" value="SANT"/>
    <property type="match status" value="2"/>
</dbReference>
<keyword evidence="3" id="KW-0677">Repeat</keyword>
<dbReference type="FunFam" id="1.10.10.60:FF:000001">
    <property type="entry name" value="MYB-related transcription factor"/>
    <property type="match status" value="1"/>
</dbReference>
<dbReference type="InterPro" id="IPR017930">
    <property type="entry name" value="Myb_dom"/>
</dbReference>
<proteinExistence type="predicted"/>
<feature type="domain" description="HTH myb-type" evidence="15">
    <location>
        <begin position="99"/>
        <end position="153"/>
    </location>
</feature>
<accession>A0A9Q0HGY0</accession>
<dbReference type="GO" id="GO:0005634">
    <property type="term" value="C:nucleus"/>
    <property type="evidence" value="ECO:0007669"/>
    <property type="project" value="UniProtKB-SubCell"/>
</dbReference>
<evidence type="ECO:0000256" key="5">
    <source>
        <dbReference type="ARBA" id="ARBA00023015"/>
    </source>
</evidence>
<evidence type="ECO:0000313" key="16">
    <source>
        <dbReference type="EMBL" id="KAJ1686726.1"/>
    </source>
</evidence>
<keyword evidence="9" id="KW-0804">Transcription</keyword>
<dbReference type="InterPro" id="IPR009057">
    <property type="entry name" value="Homeodomain-like_sf"/>
</dbReference>
<feature type="domain" description="Myb-like" evidence="14">
    <location>
        <begin position="46"/>
        <end position="98"/>
    </location>
</feature>
<keyword evidence="10" id="KW-0539">Nucleus</keyword>
<evidence type="ECO:0000256" key="10">
    <source>
        <dbReference type="ARBA" id="ARBA00023242"/>
    </source>
</evidence>
<dbReference type="Pfam" id="PF00249">
    <property type="entry name" value="Myb_DNA-binding"/>
    <property type="match status" value="2"/>
</dbReference>
<comment type="caution">
    <text evidence="16">The sequence shown here is derived from an EMBL/GenBank/DDBJ whole genome shotgun (WGS) entry which is preliminary data.</text>
</comment>
<dbReference type="GO" id="GO:0030154">
    <property type="term" value="P:cell differentiation"/>
    <property type="evidence" value="ECO:0007669"/>
    <property type="project" value="UniProtKB-KW"/>
</dbReference>
<evidence type="ECO:0000256" key="13">
    <source>
        <dbReference type="SAM" id="MobiDB-lite"/>
    </source>
</evidence>
<dbReference type="InterPro" id="IPR001005">
    <property type="entry name" value="SANT/Myb"/>
</dbReference>
<dbReference type="SUPFAM" id="SSF46689">
    <property type="entry name" value="Homeodomain-like"/>
    <property type="match status" value="1"/>
</dbReference>
<dbReference type="FunFam" id="1.10.10.60:FF:000119">
    <property type="entry name" value="Transcription factor GAMYB"/>
    <property type="match status" value="1"/>
</dbReference>
<feature type="domain" description="HTH myb-type" evidence="15">
    <location>
        <begin position="46"/>
        <end position="98"/>
    </location>
</feature>
<gene>
    <name evidence="16" type="ORF">LUZ63_018116</name>
</gene>
<evidence type="ECO:0000256" key="1">
    <source>
        <dbReference type="ARBA" id="ARBA00004123"/>
    </source>
</evidence>
<dbReference type="EMBL" id="JAMQYH010000005">
    <property type="protein sequence ID" value="KAJ1686726.1"/>
    <property type="molecule type" value="Genomic_DNA"/>
</dbReference>
<feature type="region of interest" description="Disordered" evidence="13">
    <location>
        <begin position="1"/>
        <end position="34"/>
    </location>
</feature>